<feature type="region of interest" description="Disordered" evidence="9">
    <location>
        <begin position="1"/>
        <end position="115"/>
    </location>
</feature>
<dbReference type="PANTHER" id="PTHR45825:SF3">
    <property type="entry name" value="GRANULE-BOUND STARCH SYNTHASE 1, CHLOROPLASTIC_AMYLOPLASTIC"/>
    <property type="match status" value="1"/>
</dbReference>
<feature type="compositionally biased region" description="Polar residues" evidence="9">
    <location>
        <begin position="244"/>
        <end position="254"/>
    </location>
</feature>
<proteinExistence type="inferred from homology"/>
<keyword evidence="5" id="KW-0328">Glycosyltransferase</keyword>
<comment type="subcellular location">
    <subcellularLocation>
        <location evidence="1">Plastid</location>
        <location evidence="1">Chloroplast</location>
    </subcellularLocation>
</comment>
<dbReference type="EMBL" id="CAUYUJ010021426">
    <property type="protein sequence ID" value="CAK0904599.1"/>
    <property type="molecule type" value="Genomic_DNA"/>
</dbReference>
<evidence type="ECO:0000256" key="4">
    <source>
        <dbReference type="ARBA" id="ARBA00022640"/>
    </source>
</evidence>
<evidence type="ECO:0000259" key="10">
    <source>
        <dbReference type="Pfam" id="PF00534"/>
    </source>
</evidence>
<feature type="compositionally biased region" description="Pro residues" evidence="9">
    <location>
        <begin position="52"/>
        <end position="61"/>
    </location>
</feature>
<keyword evidence="6" id="KW-0808">Transferase</keyword>
<organism evidence="12 13">
    <name type="scientific">Prorocentrum cordatum</name>
    <dbReference type="NCBI Taxonomy" id="2364126"/>
    <lineage>
        <taxon>Eukaryota</taxon>
        <taxon>Sar</taxon>
        <taxon>Alveolata</taxon>
        <taxon>Dinophyceae</taxon>
        <taxon>Prorocentrales</taxon>
        <taxon>Prorocentraceae</taxon>
        <taxon>Prorocentrum</taxon>
    </lineage>
</organism>
<feature type="region of interest" description="Disordered" evidence="9">
    <location>
        <begin position="238"/>
        <end position="259"/>
    </location>
</feature>
<evidence type="ECO:0000256" key="6">
    <source>
        <dbReference type="ARBA" id="ARBA00022679"/>
    </source>
</evidence>
<keyword evidence="3" id="KW-0150">Chloroplast</keyword>
<dbReference type="SUPFAM" id="SSF53756">
    <property type="entry name" value="UDP-Glycosyltransferase/glycogen phosphorylase"/>
    <property type="match status" value="1"/>
</dbReference>
<keyword evidence="4" id="KW-0934">Plastid</keyword>
<evidence type="ECO:0000256" key="7">
    <source>
        <dbReference type="ARBA" id="ARBA00040053"/>
    </source>
</evidence>
<evidence type="ECO:0000313" key="12">
    <source>
        <dbReference type="EMBL" id="CAK0904599.1"/>
    </source>
</evidence>
<evidence type="ECO:0000256" key="5">
    <source>
        <dbReference type="ARBA" id="ARBA00022676"/>
    </source>
</evidence>
<dbReference type="InterPro" id="IPR011835">
    <property type="entry name" value="GS/SS"/>
</dbReference>
<dbReference type="NCBIfam" id="TIGR02095">
    <property type="entry name" value="glgA"/>
    <property type="match status" value="1"/>
</dbReference>
<comment type="similarity">
    <text evidence="2">Belongs to the glycosyltransferase 1 family. Bacterial/plant glycogen synthase subfamily.</text>
</comment>
<evidence type="ECO:0000259" key="11">
    <source>
        <dbReference type="Pfam" id="PF08323"/>
    </source>
</evidence>
<name>A0ABN9XWZ1_9DINO</name>
<feature type="domain" description="Glycosyl transferase family 1" evidence="10">
    <location>
        <begin position="638"/>
        <end position="767"/>
    </location>
</feature>
<gene>
    <name evidence="12" type="ORF">PCOR1329_LOCUS80560</name>
</gene>
<evidence type="ECO:0000313" key="13">
    <source>
        <dbReference type="Proteomes" id="UP001189429"/>
    </source>
</evidence>
<dbReference type="CDD" id="cd03791">
    <property type="entry name" value="GT5_Glycogen_synthase_DULL1-like"/>
    <property type="match status" value="1"/>
</dbReference>
<dbReference type="Proteomes" id="UP001189429">
    <property type="component" value="Unassembled WGS sequence"/>
</dbReference>
<evidence type="ECO:0000256" key="2">
    <source>
        <dbReference type="ARBA" id="ARBA00010281"/>
    </source>
</evidence>
<dbReference type="Gene3D" id="3.40.50.2000">
    <property type="entry name" value="Glycogen Phosphorylase B"/>
    <property type="match status" value="2"/>
</dbReference>
<evidence type="ECO:0000256" key="9">
    <source>
        <dbReference type="SAM" id="MobiDB-lite"/>
    </source>
</evidence>
<comment type="caution">
    <text evidence="12">The sequence shown here is derived from an EMBL/GenBank/DDBJ whole genome shotgun (WGS) entry which is preliminary data.</text>
</comment>
<dbReference type="Pfam" id="PF00534">
    <property type="entry name" value="Glycos_transf_1"/>
    <property type="match status" value="1"/>
</dbReference>
<protein>
    <recommendedName>
        <fullName evidence="7">Granule-bound starch synthase 1, chloroplastic/amyloplastic</fullName>
    </recommendedName>
    <alternativeName>
        <fullName evidence="8">Granule-bound starch synthase I</fullName>
    </alternativeName>
</protein>
<evidence type="ECO:0000256" key="3">
    <source>
        <dbReference type="ARBA" id="ARBA00022528"/>
    </source>
</evidence>
<evidence type="ECO:0000256" key="1">
    <source>
        <dbReference type="ARBA" id="ARBA00004229"/>
    </source>
</evidence>
<dbReference type="InterPro" id="IPR013534">
    <property type="entry name" value="Starch_synth_cat_dom"/>
</dbReference>
<evidence type="ECO:0000256" key="8">
    <source>
        <dbReference type="ARBA" id="ARBA00042085"/>
    </source>
</evidence>
<sequence length="849" mass="88495">MFTKKAAPKAKAEGTQAPVSGQPAGMAPLPRGEQPRAAPATPEAVPASADPAPQPLNPKPPLAKGKTELEAPARPVASLSEKPAPSSVEPKKGHPDTPGGPTSSHDPAAVPQGGKAASLVAGGAATGKAAAAAAAPAKATGPVARTAAAAVVTEGQKQVTSQERMVATGSVMAKGASAQAEAPKAPPAAKAKASAAPSFSGAVPAPAGTSAAASLPSAAAAAAPKSVLQMVTGKPEPALASGTGYPSAQPTPVSESAGPARTYAKSAAATIAAVPKSAEVPKEGPAAVAVGRALAAGASGVSTSGKKATVPVGKKYQIVFVTSEVAPFSKTGGLGEAMDGLPVALAALGHRCMVISPRYDQYREAWDTNFWSSVTMGVAQEPVHFFHTFKQKVDYVFVDHPTFLERVNGPSGSKLYGPEWGKDFADNQSRFAYFCKSALVAMKELPLAGYPYGEDVVVVANDWHSSLVPMFIDAEKRTDATAWANTKSFFLCHNAVFQGRFELEPGLAEVFGVPQEYIDSITFQMPLKVGKYNKKVKLVNTMAAGLRYCDRALTVSPSYAAECAIDPEKGVELERLFALAKVTGILNGVKEGVSPEEKNFVTKTKMCCGTFNAATVGAAKAQLKAAYQQESGLGASSGPMMCFIGRLDAQKGYDLLLESLIEVLENTEMQVVIVGAGRADLVQQTKAVEKKFPKKFYYAGWMGPERYALLAGCEYTLLPSRWEPCGLVQMEAMRMGTLPIVAPTGGLKDTVEDGVNGLWTDAEMTVEAELDDASSESISKAIRRACEIHTSTPEKEVEMMKAAMAASAEFTWSNAAMQYEALFDEVGAVDVLGAARDKTVTLETDKQVC</sequence>
<reference evidence="12" key="1">
    <citation type="submission" date="2023-10" db="EMBL/GenBank/DDBJ databases">
        <authorList>
            <person name="Chen Y."/>
            <person name="Shah S."/>
            <person name="Dougan E. K."/>
            <person name="Thang M."/>
            <person name="Chan C."/>
        </authorList>
    </citation>
    <scope>NUCLEOTIDE SEQUENCE [LARGE SCALE GENOMIC DNA]</scope>
</reference>
<dbReference type="Pfam" id="PF08323">
    <property type="entry name" value="Glyco_transf_5"/>
    <property type="match status" value="1"/>
</dbReference>
<feature type="domain" description="Starch synthase catalytic" evidence="11">
    <location>
        <begin position="317"/>
        <end position="576"/>
    </location>
</feature>
<accession>A0ABN9XWZ1</accession>
<dbReference type="InterPro" id="IPR001296">
    <property type="entry name" value="Glyco_trans_1"/>
</dbReference>
<keyword evidence="13" id="KW-1185">Reference proteome</keyword>
<dbReference type="PANTHER" id="PTHR45825">
    <property type="entry name" value="GRANULE-BOUND STARCH SYNTHASE 1, CHLOROPLASTIC/AMYLOPLASTIC"/>
    <property type="match status" value="1"/>
</dbReference>